<dbReference type="AlphaFoldDB" id="E1YGF7"/>
<name>E1YGF7_9BACT</name>
<gene>
    <name evidence="1" type="ORF">N47_J06320</name>
</gene>
<organism evidence="1">
    <name type="scientific">uncultured Desulfobacterium sp</name>
    <dbReference type="NCBI Taxonomy" id="201089"/>
    <lineage>
        <taxon>Bacteria</taxon>
        <taxon>Pseudomonadati</taxon>
        <taxon>Thermodesulfobacteriota</taxon>
        <taxon>Desulfobacteria</taxon>
        <taxon>Desulfobacterales</taxon>
        <taxon>Desulfobacteriaceae</taxon>
        <taxon>Desulfobacterium</taxon>
        <taxon>environmental samples</taxon>
    </lineage>
</organism>
<proteinExistence type="predicted"/>
<reference evidence="1" key="1">
    <citation type="journal article" date="2011" name="Environ. Microbiol.">
        <title>Genomic insights into the metabolic potential of the polycyclic aromatic hydrocarbon degrading sulfate-reducing Deltaproteobacterium N47.</title>
        <authorList>
            <person name="Bergmann F."/>
            <person name="Selesi D."/>
            <person name="Weinmaier T."/>
            <person name="Tischler P."/>
            <person name="Rattei T."/>
            <person name="Meckenstock R.U."/>
        </authorList>
    </citation>
    <scope>NUCLEOTIDE SEQUENCE</scope>
</reference>
<dbReference type="EMBL" id="FR695872">
    <property type="protein sequence ID" value="CBX29651.1"/>
    <property type="molecule type" value="Genomic_DNA"/>
</dbReference>
<accession>E1YGF7</accession>
<sequence>MQTVTISIKNKEIRDKIIWFLKHLESEGVEIMSQEDIEDLKLLAVTRGEESILFSEYLKNED</sequence>
<protein>
    <submittedName>
        <fullName evidence="1">Uncharacterized protein</fullName>
    </submittedName>
</protein>
<evidence type="ECO:0000313" key="1">
    <source>
        <dbReference type="EMBL" id="CBX29651.1"/>
    </source>
</evidence>